<protein>
    <submittedName>
        <fullName evidence="2">Uncharacterized protein</fullName>
    </submittedName>
</protein>
<proteinExistence type="predicted"/>
<keyword evidence="3" id="KW-1185">Reference proteome</keyword>
<dbReference type="Proteomes" id="UP001642484">
    <property type="component" value="Unassembled WGS sequence"/>
</dbReference>
<evidence type="ECO:0000313" key="2">
    <source>
        <dbReference type="EMBL" id="CAK9039939.1"/>
    </source>
</evidence>
<evidence type="ECO:0000313" key="3">
    <source>
        <dbReference type="Proteomes" id="UP001642484"/>
    </source>
</evidence>
<keyword evidence="1" id="KW-0812">Transmembrane</keyword>
<comment type="caution">
    <text evidence="2">The sequence shown here is derived from an EMBL/GenBank/DDBJ whole genome shotgun (WGS) entry which is preliminary data.</text>
</comment>
<keyword evidence="1" id="KW-0472">Membrane</keyword>
<sequence length="203" mass="21907">MKNRQRRWMLDGLKHLGAPIVFAQLVSLIFAVDGLDWSSPGQHVETFAGAMSVTRGEWQVGRKATPLDIEIDPVGMDLTTDQGFANALFQVANLEPGSASMSAPVCSTFVFMSFGSRLRSKLNPLGKVDLECVRVGNLLAARACVLCLLCACGLVGVGAAGQLHTGVLANLSRHGENDPMQAPSHLHEPLRRPYKEADLPLFQ</sequence>
<reference evidence="2 3" key="1">
    <citation type="submission" date="2024-02" db="EMBL/GenBank/DDBJ databases">
        <authorList>
            <person name="Chen Y."/>
            <person name="Shah S."/>
            <person name="Dougan E. K."/>
            <person name="Thang M."/>
            <person name="Chan C."/>
        </authorList>
    </citation>
    <scope>NUCLEOTIDE SEQUENCE [LARGE SCALE GENOMIC DNA]</scope>
</reference>
<name>A0ABP0LPD7_9DINO</name>
<organism evidence="2 3">
    <name type="scientific">Durusdinium trenchii</name>
    <dbReference type="NCBI Taxonomy" id="1381693"/>
    <lineage>
        <taxon>Eukaryota</taxon>
        <taxon>Sar</taxon>
        <taxon>Alveolata</taxon>
        <taxon>Dinophyceae</taxon>
        <taxon>Suessiales</taxon>
        <taxon>Symbiodiniaceae</taxon>
        <taxon>Durusdinium</taxon>
    </lineage>
</organism>
<gene>
    <name evidence="2" type="ORF">CCMP2556_LOCUS21581</name>
</gene>
<feature type="transmembrane region" description="Helical" evidence="1">
    <location>
        <begin position="139"/>
        <end position="161"/>
    </location>
</feature>
<accession>A0ABP0LPD7</accession>
<keyword evidence="1" id="KW-1133">Transmembrane helix</keyword>
<dbReference type="EMBL" id="CAXAMN010013113">
    <property type="protein sequence ID" value="CAK9039939.1"/>
    <property type="molecule type" value="Genomic_DNA"/>
</dbReference>
<evidence type="ECO:0000256" key="1">
    <source>
        <dbReference type="SAM" id="Phobius"/>
    </source>
</evidence>